<feature type="transmembrane region" description="Helical" evidence="2">
    <location>
        <begin position="386"/>
        <end position="406"/>
    </location>
</feature>
<accession>A0A087DSE9</accession>
<feature type="transmembrane region" description="Helical" evidence="2">
    <location>
        <begin position="282"/>
        <end position="305"/>
    </location>
</feature>
<sequence>MMTNLKYWLKGLAVAAASMIIYAVALGCYMALMLLVISMEEGGDNLSAFSVPLTEALVLLSQGIGFKTDVITLTIVPLLLTVLLIALIAQLARRFGTSLRGFAAGLVFWEAVNIFFARSINIEIVDSMTMIAIKTALVFILGYAVAAIPNASWTQACTEWIRSHVSSPVRKTMVIGSVLGMLLEAAYLLVGLIVVVFWAISNQSSIAKLYELSGMQNGSRILTTISMLAWLPNLMIWAVSWTFGAGFSIGDLAEFTLWTGQGDGLPALPLFGMMPQAVETDWVRIALMCIPLASAFATGMVVMLFNKGFHIRVGESGRNIDVKRVVLSFAYPIAAFSITSAVVSVASSLLFALGNGGLGSKHLAHVGVDVIASTRKVGQPTAMGLFSAWLLTLVAVSIFFAIRWMMKRIRERGKRETAPESTENSREETRALRTVASNNNNKEDHGDNNESNDTTGSGISLP</sequence>
<feature type="transmembrane region" description="Helical" evidence="2">
    <location>
        <begin position="326"/>
        <end position="353"/>
    </location>
</feature>
<dbReference type="RefSeq" id="WP_033499468.1">
    <property type="nucleotide sequence ID" value="NZ_JDUX01000002.1"/>
</dbReference>
<dbReference type="Proteomes" id="UP000029091">
    <property type="component" value="Unassembled WGS sequence"/>
</dbReference>
<evidence type="ECO:0008006" key="5">
    <source>
        <dbReference type="Google" id="ProtNLM"/>
    </source>
</evidence>
<evidence type="ECO:0000256" key="2">
    <source>
        <dbReference type="SAM" id="Phobius"/>
    </source>
</evidence>
<feature type="transmembrane region" description="Helical" evidence="2">
    <location>
        <begin position="73"/>
        <end position="92"/>
    </location>
</feature>
<evidence type="ECO:0000313" key="4">
    <source>
        <dbReference type="Proteomes" id="UP000029091"/>
    </source>
</evidence>
<feature type="transmembrane region" description="Helical" evidence="2">
    <location>
        <begin position="173"/>
        <end position="200"/>
    </location>
</feature>
<name>A0A087DSE9_BIFAD</name>
<feature type="compositionally biased region" description="Polar residues" evidence="1">
    <location>
        <begin position="451"/>
        <end position="462"/>
    </location>
</feature>
<organism evidence="3 4">
    <name type="scientific">Bifidobacterium adolescentis JCM 15918</name>
    <dbReference type="NCBI Taxonomy" id="1437612"/>
    <lineage>
        <taxon>Bacteria</taxon>
        <taxon>Bacillati</taxon>
        <taxon>Actinomycetota</taxon>
        <taxon>Actinomycetes</taxon>
        <taxon>Bifidobacteriales</taxon>
        <taxon>Bifidobacteriaceae</taxon>
        <taxon>Bifidobacterium</taxon>
    </lineage>
</organism>
<dbReference type="Pfam" id="PF19877">
    <property type="entry name" value="DUF6350"/>
    <property type="match status" value="1"/>
</dbReference>
<keyword evidence="2" id="KW-0472">Membrane</keyword>
<reference evidence="3 4" key="1">
    <citation type="submission" date="2014-03" db="EMBL/GenBank/DDBJ databases">
        <title>Genomics of Bifidobacteria.</title>
        <authorList>
            <person name="Ventura M."/>
            <person name="Milani C."/>
            <person name="Lugli G.A."/>
        </authorList>
    </citation>
    <scope>NUCLEOTIDE SEQUENCE [LARGE SCALE GENOMIC DNA]</scope>
    <source>
        <strain evidence="4">JCM 15918</strain>
    </source>
</reference>
<feature type="compositionally biased region" description="Basic and acidic residues" evidence="1">
    <location>
        <begin position="413"/>
        <end position="431"/>
    </location>
</feature>
<protein>
    <recommendedName>
        <fullName evidence="5">Lipoprotein</fullName>
    </recommendedName>
</protein>
<feature type="transmembrane region" description="Helical" evidence="2">
    <location>
        <begin position="12"/>
        <end position="37"/>
    </location>
</feature>
<gene>
    <name evidence="3" type="ORF">BSTER_1036</name>
</gene>
<keyword evidence="2" id="KW-0812">Transmembrane</keyword>
<dbReference type="EMBL" id="JGZQ01000003">
    <property type="protein sequence ID" value="KFI98449.1"/>
    <property type="molecule type" value="Genomic_DNA"/>
</dbReference>
<keyword evidence="2" id="KW-1133">Transmembrane helix</keyword>
<evidence type="ECO:0000313" key="3">
    <source>
        <dbReference type="EMBL" id="KFI98449.1"/>
    </source>
</evidence>
<dbReference type="PROSITE" id="PS51257">
    <property type="entry name" value="PROKAR_LIPOPROTEIN"/>
    <property type="match status" value="1"/>
</dbReference>
<comment type="caution">
    <text evidence="3">The sequence shown here is derived from an EMBL/GenBank/DDBJ whole genome shotgun (WGS) entry which is preliminary data.</text>
</comment>
<evidence type="ECO:0000256" key="1">
    <source>
        <dbReference type="SAM" id="MobiDB-lite"/>
    </source>
</evidence>
<feature type="region of interest" description="Disordered" evidence="1">
    <location>
        <begin position="412"/>
        <end position="462"/>
    </location>
</feature>
<feature type="transmembrane region" description="Helical" evidence="2">
    <location>
        <begin position="129"/>
        <end position="153"/>
    </location>
</feature>
<proteinExistence type="predicted"/>
<feature type="transmembrane region" description="Helical" evidence="2">
    <location>
        <begin position="221"/>
        <end position="243"/>
    </location>
</feature>
<dbReference type="AlphaFoldDB" id="A0A087DSE9"/>
<dbReference type="InterPro" id="IPR045931">
    <property type="entry name" value="DUF6350"/>
</dbReference>